<keyword evidence="1" id="KW-1133">Transmembrane helix</keyword>
<organism evidence="2 3">
    <name type="scientific">Mycoplasmopsis agalactiae (strain NCTC 10123 / CIP 59.7 / PG2)</name>
    <name type="common">Mycoplasma agalactiae</name>
    <dbReference type="NCBI Taxonomy" id="347257"/>
    <lineage>
        <taxon>Bacteria</taxon>
        <taxon>Bacillati</taxon>
        <taxon>Mycoplasmatota</taxon>
        <taxon>Mycoplasmoidales</taxon>
        <taxon>Metamycoplasmataceae</taxon>
        <taxon>Mycoplasmopsis</taxon>
    </lineage>
</organism>
<keyword evidence="3" id="KW-1185">Reference proteome</keyword>
<dbReference type="AlphaFoldDB" id="A5IYD4"/>
<sequence length="143" mass="16358">MNKHHKKTDSKKIVSYIPLITVLFITIFIIIPLSIIWILSAPEFGNVKITSTLWKVLAPFLILLFSLTLNIILVLVKILNIRCFNFSVPFAFIFSLIIWLTLIPMPFWIKYIIAPVIGILIALVINIIIGKIEDKIASRSKKE</sequence>
<dbReference type="NCBIfam" id="NF046002">
    <property type="entry name" value="MAG3450_fam"/>
    <property type="match status" value="1"/>
</dbReference>
<name>A5IYD4_MYCAP</name>
<evidence type="ECO:0000313" key="3">
    <source>
        <dbReference type="Proteomes" id="UP000007065"/>
    </source>
</evidence>
<evidence type="ECO:0000313" key="2">
    <source>
        <dbReference type="EMBL" id="CAL59043.1"/>
    </source>
</evidence>
<gene>
    <name evidence="2" type="ordered locus">MAG3450</name>
</gene>
<accession>A5IYD4</accession>
<dbReference type="EMBL" id="CU179680">
    <property type="protein sequence ID" value="CAL59043.1"/>
    <property type="molecule type" value="Genomic_DNA"/>
</dbReference>
<feature type="transmembrane region" description="Helical" evidence="1">
    <location>
        <begin position="16"/>
        <end position="40"/>
    </location>
</feature>
<dbReference type="HOGENOM" id="CLU_1775382_0_0_14"/>
<feature type="transmembrane region" description="Helical" evidence="1">
    <location>
        <begin position="83"/>
        <end position="102"/>
    </location>
</feature>
<reference evidence="3" key="1">
    <citation type="journal article" date="2007" name="PLoS Genet.">
        <title>Being pathogenic, plastic, and sexual while living with a nearly minimal bacterial genome.</title>
        <authorList>
            <person name="Sirand-Pugnet P."/>
            <person name="Lartigue C."/>
            <person name="Marenda M."/>
            <person name="Jacob D."/>
            <person name="Barre A."/>
            <person name="Barbe V."/>
            <person name="Schenowitz C."/>
            <person name="Mangenot S."/>
            <person name="Couloux A."/>
            <person name="Segurens B."/>
            <person name="de Daruvar A."/>
            <person name="Blanchard A."/>
            <person name="Citti C."/>
        </authorList>
    </citation>
    <scope>NUCLEOTIDE SEQUENCE [LARGE SCALE GENOMIC DNA]</scope>
    <source>
        <strain evidence="3">PG2</strain>
    </source>
</reference>
<feature type="transmembrane region" description="Helical" evidence="1">
    <location>
        <begin position="108"/>
        <end position="129"/>
    </location>
</feature>
<proteinExistence type="predicted"/>
<dbReference type="Proteomes" id="UP000007065">
    <property type="component" value="Chromosome"/>
</dbReference>
<keyword evidence="1" id="KW-0472">Membrane</keyword>
<dbReference type="KEGG" id="maa:MAG3450"/>
<keyword evidence="1" id="KW-0812">Transmembrane</keyword>
<protein>
    <submittedName>
        <fullName evidence="2">Uncharacterized protein</fullName>
    </submittedName>
</protein>
<evidence type="ECO:0000256" key="1">
    <source>
        <dbReference type="SAM" id="Phobius"/>
    </source>
</evidence>
<dbReference type="STRING" id="347257.MAG3450"/>
<feature type="transmembrane region" description="Helical" evidence="1">
    <location>
        <begin position="52"/>
        <end position="76"/>
    </location>
</feature>